<dbReference type="KEGG" id="nce:NCER_102193"/>
<evidence type="ECO:0000256" key="2">
    <source>
        <dbReference type="ARBA" id="ARBA00022705"/>
    </source>
</evidence>
<keyword evidence="2" id="KW-0235">DNA replication</keyword>
<dbReference type="STRING" id="578460.C4VBL4"/>
<evidence type="ECO:0000313" key="5">
    <source>
        <dbReference type="EMBL" id="EEQ81388.1"/>
    </source>
</evidence>
<dbReference type="HOGENOM" id="CLU_021763_2_0_1"/>
<evidence type="ECO:0000256" key="1">
    <source>
        <dbReference type="ARBA" id="ARBA00006035"/>
    </source>
</evidence>
<comment type="similarity">
    <text evidence="1">Belongs to the DNA polymerase delta/II small subunit family.</text>
</comment>
<protein>
    <submittedName>
        <fullName evidence="5">Uncharacterized protein</fullName>
    </submittedName>
</protein>
<gene>
    <name evidence="5" type="ORF">NCER_102193</name>
</gene>
<dbReference type="Proteomes" id="UP000009082">
    <property type="component" value="Unassembled WGS sequence"/>
</dbReference>
<dbReference type="GO" id="GO:0043625">
    <property type="term" value="C:delta DNA polymerase complex"/>
    <property type="evidence" value="ECO:0007669"/>
    <property type="project" value="TreeGrafter"/>
</dbReference>
<accession>C4VBL4</accession>
<dbReference type="InterPro" id="IPR007185">
    <property type="entry name" value="DNA_pol_a/d/e_bsu"/>
</dbReference>
<dbReference type="Pfam" id="PF04042">
    <property type="entry name" value="DNA_pol_E_B"/>
    <property type="match status" value="1"/>
</dbReference>
<proteinExistence type="inferred from homology"/>
<evidence type="ECO:0000259" key="3">
    <source>
        <dbReference type="Pfam" id="PF04042"/>
    </source>
</evidence>
<dbReference type="GO" id="GO:0006271">
    <property type="term" value="P:DNA strand elongation involved in DNA replication"/>
    <property type="evidence" value="ECO:0007669"/>
    <property type="project" value="TreeGrafter"/>
</dbReference>
<evidence type="ECO:0000259" key="4">
    <source>
        <dbReference type="Pfam" id="PF18018"/>
    </source>
</evidence>
<feature type="domain" description="DNA polymerase delta subunit OB-fold" evidence="4">
    <location>
        <begin position="11"/>
        <end position="133"/>
    </location>
</feature>
<dbReference type="InParanoid" id="C4VBL4"/>
<dbReference type="Gene3D" id="2.40.50.430">
    <property type="match status" value="1"/>
</dbReference>
<feature type="domain" description="DNA polymerase alpha/delta/epsilon subunit B" evidence="3">
    <location>
        <begin position="195"/>
        <end position="339"/>
    </location>
</feature>
<dbReference type="InterPro" id="IPR024826">
    <property type="entry name" value="DNA_pol_delta/II_ssu"/>
</dbReference>
<sequence>MQSLYPNFTNQYNNTYKIRLVTLRPLISKPQSIDICNRIHDLNKQTEKCFIIGILFISSDLKTTIFDKLNTNKKKVEFKKSTYISKDIKYFVEDETGRIEIMLNSKQKDFLCTGMCLGFIGNLKNNIFNVEEIVFPNAPEKKETVLSTKKVIFVSGLFIANNKNLTGIKVITDYLFMHGIDELVIFGRFFDDDFNLFKKCLESLHSNIILIPEYRDFSCMSFPLLPVHKKLFKKNIISYSNPCIVDLCGKSVAFTSHKILQDLLKYIDQDIQGIQYEADGYRMHLKEEKMDTTPVHVQDFNTLNLLKVVKGLIRARLLAPNGPDTLSIIPYSESEVFFIDKKIETFFCTKL</sequence>
<dbReference type="GO" id="GO:0003677">
    <property type="term" value="F:DNA binding"/>
    <property type="evidence" value="ECO:0007669"/>
    <property type="project" value="InterPro"/>
</dbReference>
<dbReference type="AlphaFoldDB" id="C4VBL4"/>
<evidence type="ECO:0000313" key="6">
    <source>
        <dbReference type="Proteomes" id="UP000009082"/>
    </source>
</evidence>
<dbReference type="InterPro" id="IPR040663">
    <property type="entry name" value="DNA_pol_D_N"/>
</dbReference>
<dbReference type="OMA" id="ICFIADL"/>
<dbReference type="OrthoDB" id="3763at2759"/>
<organism evidence="6">
    <name type="scientific">Vairimorpha ceranae (strain BRL01)</name>
    <name type="common">Microsporidian parasite</name>
    <name type="synonym">Nosema ceranae</name>
    <dbReference type="NCBI Taxonomy" id="578460"/>
    <lineage>
        <taxon>Eukaryota</taxon>
        <taxon>Fungi</taxon>
        <taxon>Fungi incertae sedis</taxon>
        <taxon>Microsporidia</taxon>
        <taxon>Nosematidae</taxon>
        <taxon>Vairimorpha</taxon>
    </lineage>
</organism>
<dbReference type="EMBL" id="ACOL01000643">
    <property type="protein sequence ID" value="EEQ81388.1"/>
    <property type="molecule type" value="Genomic_DNA"/>
</dbReference>
<dbReference type="Pfam" id="PF18018">
    <property type="entry name" value="DNA_pol_D_N"/>
    <property type="match status" value="1"/>
</dbReference>
<dbReference type="PANTHER" id="PTHR10416">
    <property type="entry name" value="DNA POLYMERASE DELTA SUBUNIT 2"/>
    <property type="match status" value="1"/>
</dbReference>
<dbReference type="VEuPathDB" id="MicrosporidiaDB:NCER_102193"/>
<reference evidence="6" key="1">
    <citation type="journal article" date="2009" name="PLoS Pathog.">
        <title>Genomic analyses of the microsporidian Nosema ceranae, an emergent pathogen of honey bees.</title>
        <authorList>
            <person name="Cornman R.S."/>
            <person name="Chen Y.P."/>
            <person name="Schatz M.C."/>
            <person name="Street C."/>
            <person name="Zhao Y."/>
            <person name="Desany B."/>
            <person name="Egholm M."/>
            <person name="Hutchison S."/>
            <person name="Pettis J.S."/>
            <person name="Lipkin W.I."/>
            <person name="Evans J.D."/>
        </authorList>
    </citation>
    <scope>NUCLEOTIDE SEQUENCE [LARGE SCALE GENOMIC DNA]</scope>
    <source>
        <strain evidence="6">BRL01</strain>
    </source>
</reference>
<dbReference type="Gene3D" id="3.60.21.50">
    <property type="match status" value="1"/>
</dbReference>
<dbReference type="FunCoup" id="C4VBL4">
    <property type="interactions" value="139"/>
</dbReference>
<dbReference type="PANTHER" id="PTHR10416:SF0">
    <property type="entry name" value="DNA POLYMERASE DELTA SUBUNIT 2"/>
    <property type="match status" value="1"/>
</dbReference>
<name>C4VBL4_VAIC1</name>